<dbReference type="EMBL" id="JBHSDK010000005">
    <property type="protein sequence ID" value="MFC4334352.1"/>
    <property type="molecule type" value="Genomic_DNA"/>
</dbReference>
<evidence type="ECO:0000313" key="3">
    <source>
        <dbReference type="Proteomes" id="UP001595823"/>
    </source>
</evidence>
<proteinExistence type="predicted"/>
<evidence type="ECO:0000313" key="2">
    <source>
        <dbReference type="EMBL" id="MFC4334352.1"/>
    </source>
</evidence>
<reference evidence="3" key="1">
    <citation type="journal article" date="2019" name="Int. J. Syst. Evol. Microbiol.">
        <title>The Global Catalogue of Microorganisms (GCM) 10K type strain sequencing project: providing services to taxonomists for standard genome sequencing and annotation.</title>
        <authorList>
            <consortium name="The Broad Institute Genomics Platform"/>
            <consortium name="The Broad Institute Genome Sequencing Center for Infectious Disease"/>
            <person name="Wu L."/>
            <person name="Ma J."/>
        </authorList>
    </citation>
    <scope>NUCLEOTIDE SEQUENCE [LARGE SCALE GENOMIC DNA]</scope>
    <source>
        <strain evidence="3">IBRC-M 10908</strain>
    </source>
</reference>
<keyword evidence="3" id="KW-1185">Reference proteome</keyword>
<accession>A0ABV8TV60</accession>
<feature type="region of interest" description="Disordered" evidence="1">
    <location>
        <begin position="76"/>
        <end position="103"/>
    </location>
</feature>
<protein>
    <submittedName>
        <fullName evidence="2">Uncharacterized protein</fullName>
    </submittedName>
</protein>
<evidence type="ECO:0000256" key="1">
    <source>
        <dbReference type="SAM" id="MobiDB-lite"/>
    </source>
</evidence>
<feature type="compositionally biased region" description="Basic and acidic residues" evidence="1">
    <location>
        <begin position="77"/>
        <end position="86"/>
    </location>
</feature>
<dbReference type="Proteomes" id="UP001595823">
    <property type="component" value="Unassembled WGS sequence"/>
</dbReference>
<comment type="caution">
    <text evidence="2">The sequence shown here is derived from an EMBL/GenBank/DDBJ whole genome shotgun (WGS) entry which is preliminary data.</text>
</comment>
<name>A0ABV8TV60_9ACTN</name>
<gene>
    <name evidence="2" type="ORF">ACFPET_03975</name>
</gene>
<dbReference type="RefSeq" id="WP_380618092.1">
    <property type="nucleotide sequence ID" value="NZ_JBHSDK010000005.1"/>
</dbReference>
<organism evidence="2 3">
    <name type="scientific">Salininema proteolyticum</name>
    <dbReference type="NCBI Taxonomy" id="1607685"/>
    <lineage>
        <taxon>Bacteria</taxon>
        <taxon>Bacillati</taxon>
        <taxon>Actinomycetota</taxon>
        <taxon>Actinomycetes</taxon>
        <taxon>Glycomycetales</taxon>
        <taxon>Glycomycetaceae</taxon>
        <taxon>Salininema</taxon>
    </lineage>
</organism>
<sequence length="103" mass="11547">MTRIPKGTFPFDSLWWDYELKDGGTVSVVNTFGKPVLEADWTDGELCGLRWAAEYEEGLHWKATFQRVLSEALDEQVGPRHHEAGSSHRTPRLGTCATSPARS</sequence>